<dbReference type="PROSITE" id="PS50088">
    <property type="entry name" value="ANK_REPEAT"/>
    <property type="match status" value="3"/>
</dbReference>
<dbReference type="PRINTS" id="PR01415">
    <property type="entry name" value="ANKYRIN"/>
</dbReference>
<dbReference type="AlphaFoldDB" id="A0A4Z1P202"/>
<evidence type="ECO:0000256" key="1">
    <source>
        <dbReference type="ARBA" id="ARBA00022737"/>
    </source>
</evidence>
<dbReference type="GO" id="GO:0000502">
    <property type="term" value="C:proteasome complex"/>
    <property type="evidence" value="ECO:0007669"/>
    <property type="project" value="UniProtKB-KW"/>
</dbReference>
<organism evidence="4 5">
    <name type="scientific">Venturia nashicola</name>
    <dbReference type="NCBI Taxonomy" id="86259"/>
    <lineage>
        <taxon>Eukaryota</taxon>
        <taxon>Fungi</taxon>
        <taxon>Dikarya</taxon>
        <taxon>Ascomycota</taxon>
        <taxon>Pezizomycotina</taxon>
        <taxon>Dothideomycetes</taxon>
        <taxon>Pleosporomycetidae</taxon>
        <taxon>Venturiales</taxon>
        <taxon>Venturiaceae</taxon>
        <taxon>Venturia</taxon>
    </lineage>
</organism>
<evidence type="ECO:0000256" key="3">
    <source>
        <dbReference type="PROSITE-ProRule" id="PRU00023"/>
    </source>
</evidence>
<proteinExistence type="predicted"/>
<reference evidence="4 5" key="1">
    <citation type="submission" date="2019-04" db="EMBL/GenBank/DDBJ databases">
        <title>High contiguity whole genome sequence and gene annotation resource for two Venturia nashicola isolates.</title>
        <authorList>
            <person name="Prokchorchik M."/>
            <person name="Won K."/>
            <person name="Lee Y."/>
            <person name="Choi E.D."/>
            <person name="Segonzac C."/>
            <person name="Sohn K.H."/>
        </authorList>
    </citation>
    <scope>NUCLEOTIDE SEQUENCE [LARGE SCALE GENOMIC DNA]</scope>
    <source>
        <strain evidence="4 5">PRI2</strain>
    </source>
</reference>
<dbReference type="InterPro" id="IPR002110">
    <property type="entry name" value="Ankyrin_rpt"/>
</dbReference>
<feature type="repeat" description="ANK" evidence="3">
    <location>
        <begin position="74"/>
        <end position="107"/>
    </location>
</feature>
<sequence length="238" mass="26072">MIEPKTSKFEIHEAARDGRLSIVESLLSANPKLASLRDEDERLPLHWAVSYNHIPIVQLLLQAKDFDVDARDGIGWTPLMMATSRQDGDAMVDLLISRGADVNATNNGGQTALHFAASKNNLDIARKLIAHKASPRTKDKKSHLPLHRAAAIGSIPMMKLFLENKSPLSAGDVYSMTALHHAIIEGHGDAAVFLLKEGAEHDRRDSDGNLAIQLAPDVKVKTFVLQAAEREGIQVTQR</sequence>
<feature type="repeat" description="ANK" evidence="3">
    <location>
        <begin position="174"/>
        <end position="206"/>
    </location>
</feature>
<evidence type="ECO:0000256" key="2">
    <source>
        <dbReference type="ARBA" id="ARBA00023043"/>
    </source>
</evidence>
<gene>
    <name evidence="4" type="ORF">E6O75_ATG04828</name>
</gene>
<dbReference type="PROSITE" id="PS50297">
    <property type="entry name" value="ANK_REP_REGION"/>
    <property type="match status" value="3"/>
</dbReference>
<dbReference type="Pfam" id="PF12796">
    <property type="entry name" value="Ank_2"/>
    <property type="match status" value="2"/>
</dbReference>
<dbReference type="SUPFAM" id="SSF48403">
    <property type="entry name" value="Ankyrin repeat"/>
    <property type="match status" value="1"/>
</dbReference>
<dbReference type="PANTHER" id="PTHR24173">
    <property type="entry name" value="ANKYRIN REPEAT CONTAINING"/>
    <property type="match status" value="1"/>
</dbReference>
<dbReference type="Gene3D" id="1.25.40.20">
    <property type="entry name" value="Ankyrin repeat-containing domain"/>
    <property type="match status" value="3"/>
</dbReference>
<keyword evidence="2 3" id="KW-0040">ANK repeat</keyword>
<evidence type="ECO:0000313" key="4">
    <source>
        <dbReference type="EMBL" id="TID21433.1"/>
    </source>
</evidence>
<keyword evidence="1" id="KW-0677">Repeat</keyword>
<evidence type="ECO:0000313" key="5">
    <source>
        <dbReference type="Proteomes" id="UP000298493"/>
    </source>
</evidence>
<protein>
    <submittedName>
        <fullName evidence="4">26S proteasome non-ATPase regulatory subunit 10</fullName>
    </submittedName>
</protein>
<feature type="repeat" description="ANK" evidence="3">
    <location>
        <begin position="108"/>
        <end position="140"/>
    </location>
</feature>
<dbReference type="PANTHER" id="PTHR24173:SF74">
    <property type="entry name" value="ANKYRIN REPEAT DOMAIN-CONTAINING PROTEIN 16"/>
    <property type="match status" value="1"/>
</dbReference>
<dbReference type="Proteomes" id="UP000298493">
    <property type="component" value="Unassembled WGS sequence"/>
</dbReference>
<keyword evidence="4" id="KW-0647">Proteasome</keyword>
<dbReference type="STRING" id="86259.A0A4Z1P202"/>
<dbReference type="EMBL" id="SNSC02000009">
    <property type="protein sequence ID" value="TID21433.1"/>
    <property type="molecule type" value="Genomic_DNA"/>
</dbReference>
<name>A0A4Z1P202_9PEZI</name>
<dbReference type="SMART" id="SM00248">
    <property type="entry name" value="ANK"/>
    <property type="match status" value="6"/>
</dbReference>
<accession>A0A4Z1P202</accession>
<dbReference type="InterPro" id="IPR036770">
    <property type="entry name" value="Ankyrin_rpt-contain_sf"/>
</dbReference>
<keyword evidence="5" id="KW-1185">Reference proteome</keyword>
<comment type="caution">
    <text evidence="4">The sequence shown here is derived from an EMBL/GenBank/DDBJ whole genome shotgun (WGS) entry which is preliminary data.</text>
</comment>